<reference evidence="1 2" key="1">
    <citation type="submission" date="2019-12" db="EMBL/GenBank/DDBJ databases">
        <title>A genome sequence resource for the geographically widespread anthracnose pathogen Colletotrichum asianum.</title>
        <authorList>
            <person name="Meng Y."/>
        </authorList>
    </citation>
    <scope>NUCLEOTIDE SEQUENCE [LARGE SCALE GENOMIC DNA]</scope>
    <source>
        <strain evidence="1 2">ICMP 18580</strain>
    </source>
</reference>
<dbReference type="EMBL" id="WOWK01000037">
    <property type="protein sequence ID" value="KAF0325362.1"/>
    <property type="molecule type" value="Genomic_DNA"/>
</dbReference>
<evidence type="ECO:0000313" key="2">
    <source>
        <dbReference type="Proteomes" id="UP000434172"/>
    </source>
</evidence>
<accession>A0A8H3WGF4</accession>
<gene>
    <name evidence="1" type="ORF">GQ607_007396</name>
</gene>
<keyword evidence="2" id="KW-1185">Reference proteome</keyword>
<name>A0A8H3WGF4_9PEZI</name>
<feature type="non-terminal residue" evidence="1">
    <location>
        <position position="1"/>
    </location>
</feature>
<dbReference type="AlphaFoldDB" id="A0A8H3WGF4"/>
<organism evidence="1 2">
    <name type="scientific">Colletotrichum asianum</name>
    <dbReference type="NCBI Taxonomy" id="702518"/>
    <lineage>
        <taxon>Eukaryota</taxon>
        <taxon>Fungi</taxon>
        <taxon>Dikarya</taxon>
        <taxon>Ascomycota</taxon>
        <taxon>Pezizomycotina</taxon>
        <taxon>Sordariomycetes</taxon>
        <taxon>Hypocreomycetidae</taxon>
        <taxon>Glomerellales</taxon>
        <taxon>Glomerellaceae</taxon>
        <taxon>Colletotrichum</taxon>
        <taxon>Colletotrichum gloeosporioides species complex</taxon>
    </lineage>
</organism>
<evidence type="ECO:0000313" key="1">
    <source>
        <dbReference type="EMBL" id="KAF0325362.1"/>
    </source>
</evidence>
<dbReference type="Proteomes" id="UP000434172">
    <property type="component" value="Unassembled WGS sequence"/>
</dbReference>
<sequence length="153" mass="17765">WQAARSWAPRTHQHQPIPNGRHPFAIILEYWRLRSRTSRMTVRGCDTRVSTRGRNSKSRNGGQTWRRRWRRAPCVGGIRPAGRWSPPGIRHRPHLVFAIVDGWEICRRPLLMRVCLTSSPHRCSHFVLVTADHSLKEASLPQGCYERNRGCKS</sequence>
<protein>
    <submittedName>
        <fullName evidence="1">Uncharacterized protein</fullName>
    </submittedName>
</protein>
<proteinExistence type="predicted"/>
<comment type="caution">
    <text evidence="1">The sequence shown here is derived from an EMBL/GenBank/DDBJ whole genome shotgun (WGS) entry which is preliminary data.</text>
</comment>